<keyword evidence="1" id="KW-0805">Transcription regulation</keyword>
<evidence type="ECO:0000256" key="3">
    <source>
        <dbReference type="ARBA" id="ARBA00023163"/>
    </source>
</evidence>
<evidence type="ECO:0000313" key="8">
    <source>
        <dbReference type="Proteomes" id="UP000663792"/>
    </source>
</evidence>
<evidence type="ECO:0000259" key="6">
    <source>
        <dbReference type="PROSITE" id="PS50977"/>
    </source>
</evidence>
<dbReference type="Pfam" id="PF02909">
    <property type="entry name" value="TetR_C_1"/>
    <property type="match status" value="1"/>
</dbReference>
<evidence type="ECO:0000256" key="1">
    <source>
        <dbReference type="ARBA" id="ARBA00023015"/>
    </source>
</evidence>
<keyword evidence="3" id="KW-0804">Transcription</keyword>
<feature type="region of interest" description="Disordered" evidence="5">
    <location>
        <begin position="1"/>
        <end position="53"/>
    </location>
</feature>
<dbReference type="RefSeq" id="WP_205260276.1">
    <property type="nucleotide sequence ID" value="NZ_JAERWK010000010.1"/>
</dbReference>
<dbReference type="SUPFAM" id="SSF46689">
    <property type="entry name" value="Homeodomain-like"/>
    <property type="match status" value="1"/>
</dbReference>
<dbReference type="Gene3D" id="1.10.10.60">
    <property type="entry name" value="Homeodomain-like"/>
    <property type="match status" value="1"/>
</dbReference>
<protein>
    <submittedName>
        <fullName evidence="7">TetR/AcrR family transcriptional regulator C-terminal domain-containing protein</fullName>
    </submittedName>
</protein>
<dbReference type="InterPro" id="IPR001647">
    <property type="entry name" value="HTH_TetR"/>
</dbReference>
<dbReference type="InterPro" id="IPR036271">
    <property type="entry name" value="Tet_transcr_reg_TetR-rel_C_sf"/>
</dbReference>
<dbReference type="GO" id="GO:0003677">
    <property type="term" value="F:DNA binding"/>
    <property type="evidence" value="ECO:0007669"/>
    <property type="project" value="UniProtKB-UniRule"/>
</dbReference>
<dbReference type="Proteomes" id="UP000663792">
    <property type="component" value="Unassembled WGS sequence"/>
</dbReference>
<keyword evidence="2 4" id="KW-0238">DNA-binding</keyword>
<proteinExistence type="predicted"/>
<dbReference type="Gene3D" id="1.10.357.10">
    <property type="entry name" value="Tetracycline Repressor, domain 2"/>
    <property type="match status" value="1"/>
</dbReference>
<accession>A0A938YCJ2</accession>
<name>A0A938YCJ2_9ACTN</name>
<reference evidence="7" key="1">
    <citation type="submission" date="2021-01" db="EMBL/GenBank/DDBJ databases">
        <title>YIM 132084 draft genome.</title>
        <authorList>
            <person name="An D."/>
        </authorList>
    </citation>
    <scope>NUCLEOTIDE SEQUENCE</scope>
    <source>
        <strain evidence="7">YIM 132084</strain>
    </source>
</reference>
<dbReference type="PROSITE" id="PS50977">
    <property type="entry name" value="HTH_TETR_2"/>
    <property type="match status" value="1"/>
</dbReference>
<evidence type="ECO:0000313" key="7">
    <source>
        <dbReference type="EMBL" id="MBM9467329.1"/>
    </source>
</evidence>
<sequence length="306" mass="33131">MTGSREPGGDAGADESDADLSASDVPAAEPAGDTEPPGDTGPVEAADPDQVTDPERLLALLWRDVRSGRRGPKPRLTLDDIVGAGTDLARDGGLHGLQDLTMRAVAKRLGVGAMTLYTYVPGRGDLVELMIDAAYGRRQRVDREAPWQERIRSHVQQTRQTYLDDPWLLTTDLWARPFGPNVLAATEEMLQALLDAGLDTFDVTTTRELLESFVFGAAGRAATAPLRARRLGRVPNAEELGRGSAAPGEAGERSFWAEHLPTADLPATKALWYGGAFRQDPAATFEAQLGRILRAIELLAERTRDR</sequence>
<gene>
    <name evidence="7" type="ORF">JL106_08560</name>
</gene>
<dbReference type="AlphaFoldDB" id="A0A938YCJ2"/>
<dbReference type="InterPro" id="IPR004111">
    <property type="entry name" value="Repressor_TetR_C"/>
</dbReference>
<dbReference type="SUPFAM" id="SSF48498">
    <property type="entry name" value="Tetracyclin repressor-like, C-terminal domain"/>
    <property type="match status" value="1"/>
</dbReference>
<dbReference type="InterPro" id="IPR009057">
    <property type="entry name" value="Homeodomain-like_sf"/>
</dbReference>
<feature type="domain" description="HTH tetR-type" evidence="6">
    <location>
        <begin position="75"/>
        <end position="138"/>
    </location>
</feature>
<dbReference type="EMBL" id="JAERWK010000010">
    <property type="protein sequence ID" value="MBM9467329.1"/>
    <property type="molecule type" value="Genomic_DNA"/>
</dbReference>
<evidence type="ECO:0000256" key="4">
    <source>
        <dbReference type="PROSITE-ProRule" id="PRU00335"/>
    </source>
</evidence>
<comment type="caution">
    <text evidence="7">The sequence shown here is derived from an EMBL/GenBank/DDBJ whole genome shotgun (WGS) entry which is preliminary data.</text>
</comment>
<feature type="DNA-binding region" description="H-T-H motif" evidence="4">
    <location>
        <begin position="101"/>
        <end position="120"/>
    </location>
</feature>
<evidence type="ECO:0000256" key="5">
    <source>
        <dbReference type="SAM" id="MobiDB-lite"/>
    </source>
</evidence>
<organism evidence="7 8">
    <name type="scientific">Nakamurella leprariae</name>
    <dbReference type="NCBI Taxonomy" id="2803911"/>
    <lineage>
        <taxon>Bacteria</taxon>
        <taxon>Bacillati</taxon>
        <taxon>Actinomycetota</taxon>
        <taxon>Actinomycetes</taxon>
        <taxon>Nakamurellales</taxon>
        <taxon>Nakamurellaceae</taxon>
        <taxon>Nakamurella</taxon>
    </lineage>
</organism>
<keyword evidence="8" id="KW-1185">Reference proteome</keyword>
<dbReference type="GO" id="GO:0045892">
    <property type="term" value="P:negative regulation of DNA-templated transcription"/>
    <property type="evidence" value="ECO:0007669"/>
    <property type="project" value="InterPro"/>
</dbReference>
<evidence type="ECO:0000256" key="2">
    <source>
        <dbReference type="ARBA" id="ARBA00023125"/>
    </source>
</evidence>